<keyword evidence="3" id="KW-0378">Hydrolase</keyword>
<sequence length="62" mass="6020">MSIVLVGGVALAVLIGLQLLAMWLGGDDGPAWGPVASIVLGLIVTFLFMGLVAIVTGGAGGA</sequence>
<gene>
    <name evidence="2" type="ORF">Alo02nite_37470</name>
    <name evidence="3" type="ORF">BJ964_008256</name>
</gene>
<reference evidence="2 5" key="2">
    <citation type="submission" date="2021-01" db="EMBL/GenBank/DDBJ databases">
        <title>Whole genome shotgun sequence of Actinoplanes lobatus NBRC 12513.</title>
        <authorList>
            <person name="Komaki H."/>
            <person name="Tamura T."/>
        </authorList>
    </citation>
    <scope>NUCLEOTIDE SEQUENCE [LARGE SCALE GENOMIC DNA]</scope>
    <source>
        <strain evidence="2 5">NBRC 12513</strain>
    </source>
</reference>
<dbReference type="RefSeq" id="WP_188125708.1">
    <property type="nucleotide sequence ID" value="NZ_BOMP01000055.1"/>
</dbReference>
<evidence type="ECO:0000256" key="1">
    <source>
        <dbReference type="SAM" id="Phobius"/>
    </source>
</evidence>
<dbReference type="GO" id="GO:0006508">
    <property type="term" value="P:proteolysis"/>
    <property type="evidence" value="ECO:0007669"/>
    <property type="project" value="UniProtKB-KW"/>
</dbReference>
<evidence type="ECO:0000313" key="2">
    <source>
        <dbReference type="EMBL" id="GIE40849.1"/>
    </source>
</evidence>
<reference evidence="3 4" key="1">
    <citation type="submission" date="2020-08" db="EMBL/GenBank/DDBJ databases">
        <title>Sequencing the genomes of 1000 actinobacteria strains.</title>
        <authorList>
            <person name="Klenk H.-P."/>
        </authorList>
    </citation>
    <scope>NUCLEOTIDE SEQUENCE [LARGE SCALE GENOMIC DNA]</scope>
    <source>
        <strain evidence="3 4">DSM 43150</strain>
    </source>
</reference>
<organism evidence="3 4">
    <name type="scientific">Actinoplanes lobatus</name>
    <dbReference type="NCBI Taxonomy" id="113568"/>
    <lineage>
        <taxon>Bacteria</taxon>
        <taxon>Bacillati</taxon>
        <taxon>Actinomycetota</taxon>
        <taxon>Actinomycetes</taxon>
        <taxon>Micromonosporales</taxon>
        <taxon>Micromonosporaceae</taxon>
        <taxon>Actinoplanes</taxon>
    </lineage>
</organism>
<dbReference type="Proteomes" id="UP000631312">
    <property type="component" value="Unassembled WGS sequence"/>
</dbReference>
<evidence type="ECO:0000313" key="5">
    <source>
        <dbReference type="Proteomes" id="UP000631312"/>
    </source>
</evidence>
<feature type="transmembrane region" description="Helical" evidence="1">
    <location>
        <begin position="31"/>
        <end position="55"/>
    </location>
</feature>
<keyword evidence="1" id="KW-1133">Transmembrane helix</keyword>
<dbReference type="EMBL" id="BOMP01000055">
    <property type="protein sequence ID" value="GIE40849.1"/>
    <property type="molecule type" value="Genomic_DNA"/>
</dbReference>
<name>A0A7W7MLH2_9ACTN</name>
<evidence type="ECO:0000313" key="4">
    <source>
        <dbReference type="Proteomes" id="UP000590511"/>
    </source>
</evidence>
<protein>
    <submittedName>
        <fullName evidence="3">Zn-dependent protease with chaperone function</fullName>
    </submittedName>
</protein>
<proteinExistence type="predicted"/>
<dbReference type="GO" id="GO:0008233">
    <property type="term" value="F:peptidase activity"/>
    <property type="evidence" value="ECO:0007669"/>
    <property type="project" value="UniProtKB-KW"/>
</dbReference>
<keyword evidence="1" id="KW-0812">Transmembrane</keyword>
<keyword evidence="1" id="KW-0472">Membrane</keyword>
<dbReference type="AlphaFoldDB" id="A0A7W7MLH2"/>
<evidence type="ECO:0000313" key="3">
    <source>
        <dbReference type="EMBL" id="MBB4754095.1"/>
    </source>
</evidence>
<keyword evidence="3" id="KW-0645">Protease</keyword>
<dbReference type="Proteomes" id="UP000590511">
    <property type="component" value="Unassembled WGS sequence"/>
</dbReference>
<keyword evidence="5" id="KW-1185">Reference proteome</keyword>
<accession>A0A7W7MLH2</accession>
<comment type="caution">
    <text evidence="3">The sequence shown here is derived from an EMBL/GenBank/DDBJ whole genome shotgun (WGS) entry which is preliminary data.</text>
</comment>
<dbReference type="EMBL" id="JACHNC010000001">
    <property type="protein sequence ID" value="MBB4754095.1"/>
    <property type="molecule type" value="Genomic_DNA"/>
</dbReference>